<dbReference type="InterPro" id="IPR052162">
    <property type="entry name" value="Sensor_kinase/Photoreceptor"/>
</dbReference>
<proteinExistence type="predicted"/>
<comment type="catalytic activity">
    <reaction evidence="1">
        <text>ATP + protein L-histidine = ADP + protein N-phospho-L-histidine.</text>
        <dbReference type="EC" id="2.7.13.3"/>
    </reaction>
</comment>
<dbReference type="InterPro" id="IPR003594">
    <property type="entry name" value="HATPase_dom"/>
</dbReference>
<evidence type="ECO:0000256" key="2">
    <source>
        <dbReference type="ARBA" id="ARBA00012438"/>
    </source>
</evidence>
<dbReference type="EC" id="2.7.13.3" evidence="2"/>
<organism evidence="8 9">
    <name type="scientific">Chryseotalea sanaruensis</name>
    <dbReference type="NCBI Taxonomy" id="2482724"/>
    <lineage>
        <taxon>Bacteria</taxon>
        <taxon>Pseudomonadati</taxon>
        <taxon>Bacteroidota</taxon>
        <taxon>Cytophagia</taxon>
        <taxon>Cytophagales</taxon>
        <taxon>Chryseotaleaceae</taxon>
        <taxon>Chryseotalea</taxon>
    </lineage>
</organism>
<evidence type="ECO:0000313" key="9">
    <source>
        <dbReference type="Proteomes" id="UP000288227"/>
    </source>
</evidence>
<dbReference type="Pfam" id="PF08447">
    <property type="entry name" value="PAS_3"/>
    <property type="match status" value="1"/>
</dbReference>
<dbReference type="GO" id="GO:0000155">
    <property type="term" value="F:phosphorelay sensor kinase activity"/>
    <property type="evidence" value="ECO:0007669"/>
    <property type="project" value="InterPro"/>
</dbReference>
<dbReference type="OrthoDB" id="890870at2"/>
<dbReference type="EMBL" id="BHXQ01000001">
    <property type="protein sequence ID" value="GCC50054.1"/>
    <property type="molecule type" value="Genomic_DNA"/>
</dbReference>
<dbReference type="InterPro" id="IPR036890">
    <property type="entry name" value="HATPase_C_sf"/>
</dbReference>
<dbReference type="SUPFAM" id="SSF55785">
    <property type="entry name" value="PYP-like sensor domain (PAS domain)"/>
    <property type="match status" value="1"/>
</dbReference>
<evidence type="ECO:0000256" key="1">
    <source>
        <dbReference type="ARBA" id="ARBA00000085"/>
    </source>
</evidence>
<dbReference type="SMART" id="SM00387">
    <property type="entry name" value="HATPase_c"/>
    <property type="match status" value="1"/>
</dbReference>
<evidence type="ECO:0000256" key="4">
    <source>
        <dbReference type="ARBA" id="ARBA00022679"/>
    </source>
</evidence>
<dbReference type="InterPro" id="IPR013655">
    <property type="entry name" value="PAS_fold_3"/>
</dbReference>
<feature type="domain" description="PAS" evidence="7">
    <location>
        <begin position="4"/>
        <end position="61"/>
    </location>
</feature>
<accession>A0A401U508</accession>
<comment type="caution">
    <text evidence="8">The sequence shown here is derived from an EMBL/GenBank/DDBJ whole genome shotgun (WGS) entry which is preliminary data.</text>
</comment>
<dbReference type="NCBIfam" id="TIGR00229">
    <property type="entry name" value="sensory_box"/>
    <property type="match status" value="1"/>
</dbReference>
<dbReference type="PROSITE" id="PS50112">
    <property type="entry name" value="PAS"/>
    <property type="match status" value="1"/>
</dbReference>
<keyword evidence="3" id="KW-0597">Phosphoprotein</keyword>
<sequence>MASKDFKYERFFDLTPDLLCIAGFDGYFKRVNPAVPQLLGYSLEELYSRPVNTFIYEEDRDITSRVRLELTKAKPVHNFENRYVTKSGEIVWLYWTSLPVESDKLVFAIAKNITHKKNLEAERNALLASLTETNKDLKRLTFTVSHDLRSPVNNLVSLFSLIDNSKISDQETLELIEVVKLTGDKLKQTMNKYIDVLSDRHIVHNNFAEVSFQDSLDYVHQSISALIKVSKAVIQSDFSDLAFVKFNKAYMDSIFLNLITNSIKYARPDEVPMISIISKQNSGSKKLIFTDNGRGFDMEKVNDKIFGLHQTFHDYTDSKGIGLYLVHNHVSSLGGKIHVDSVIDKGATFTITFRD</sequence>
<dbReference type="PANTHER" id="PTHR43304:SF1">
    <property type="entry name" value="PAC DOMAIN-CONTAINING PROTEIN"/>
    <property type="match status" value="1"/>
</dbReference>
<dbReference type="Proteomes" id="UP000288227">
    <property type="component" value="Unassembled WGS sequence"/>
</dbReference>
<protein>
    <recommendedName>
        <fullName evidence="2">histidine kinase</fullName>
        <ecNumber evidence="2">2.7.13.3</ecNumber>
    </recommendedName>
</protein>
<evidence type="ECO:0000256" key="3">
    <source>
        <dbReference type="ARBA" id="ARBA00022553"/>
    </source>
</evidence>
<dbReference type="SMART" id="SM00091">
    <property type="entry name" value="PAS"/>
    <property type="match status" value="1"/>
</dbReference>
<dbReference type="PANTHER" id="PTHR43304">
    <property type="entry name" value="PHYTOCHROME-LIKE PROTEIN CPH1"/>
    <property type="match status" value="1"/>
</dbReference>
<dbReference type="AlphaFoldDB" id="A0A401U508"/>
<evidence type="ECO:0000313" key="8">
    <source>
        <dbReference type="EMBL" id="GCC50054.1"/>
    </source>
</evidence>
<dbReference type="InterPro" id="IPR005467">
    <property type="entry name" value="His_kinase_dom"/>
</dbReference>
<dbReference type="InterPro" id="IPR035965">
    <property type="entry name" value="PAS-like_dom_sf"/>
</dbReference>
<dbReference type="InterPro" id="IPR000014">
    <property type="entry name" value="PAS"/>
</dbReference>
<evidence type="ECO:0000259" key="6">
    <source>
        <dbReference type="PROSITE" id="PS50109"/>
    </source>
</evidence>
<dbReference type="Pfam" id="PF02518">
    <property type="entry name" value="HATPase_c"/>
    <property type="match status" value="1"/>
</dbReference>
<evidence type="ECO:0000256" key="5">
    <source>
        <dbReference type="ARBA" id="ARBA00022777"/>
    </source>
</evidence>
<dbReference type="SUPFAM" id="SSF55874">
    <property type="entry name" value="ATPase domain of HSP90 chaperone/DNA topoisomerase II/histidine kinase"/>
    <property type="match status" value="1"/>
</dbReference>
<dbReference type="RefSeq" id="WP_127120712.1">
    <property type="nucleotide sequence ID" value="NZ_BHXQ01000001.1"/>
</dbReference>
<reference evidence="8 9" key="1">
    <citation type="submission" date="2018-11" db="EMBL/GenBank/DDBJ databases">
        <title>Chryseotalea sanarue gen. nov., sp., nov., a member of the family Cytophagaceae, isolated from a brackish lake in Hamamatsu Japan.</title>
        <authorList>
            <person name="Maejima Y."/>
            <person name="Iino T."/>
            <person name="Muraguchi Y."/>
            <person name="Fukuda K."/>
            <person name="Ohkuma M."/>
            <person name="Moriuchi R."/>
            <person name="Dohra H."/>
            <person name="Kimbara K."/>
            <person name="Shintani M."/>
        </authorList>
    </citation>
    <scope>NUCLEOTIDE SEQUENCE [LARGE SCALE GENOMIC DNA]</scope>
    <source>
        <strain evidence="8 9">Ys</strain>
    </source>
</reference>
<dbReference type="SUPFAM" id="SSF47384">
    <property type="entry name" value="Homodimeric domain of signal transducing histidine kinase"/>
    <property type="match status" value="1"/>
</dbReference>
<dbReference type="PROSITE" id="PS50109">
    <property type="entry name" value="HIS_KIN"/>
    <property type="match status" value="1"/>
</dbReference>
<dbReference type="Gene3D" id="3.30.565.10">
    <property type="entry name" value="Histidine kinase-like ATPase, C-terminal domain"/>
    <property type="match status" value="1"/>
</dbReference>
<dbReference type="InterPro" id="IPR036097">
    <property type="entry name" value="HisK_dim/P_sf"/>
</dbReference>
<keyword evidence="9" id="KW-1185">Reference proteome</keyword>
<dbReference type="Gene3D" id="1.10.287.130">
    <property type="match status" value="1"/>
</dbReference>
<feature type="domain" description="Histidine kinase" evidence="6">
    <location>
        <begin position="143"/>
        <end position="355"/>
    </location>
</feature>
<name>A0A401U508_9BACT</name>
<gene>
    <name evidence="8" type="ORF">SanaruYs_02690</name>
</gene>
<dbReference type="CDD" id="cd00130">
    <property type="entry name" value="PAS"/>
    <property type="match status" value="1"/>
</dbReference>
<keyword evidence="5 8" id="KW-0418">Kinase</keyword>
<keyword evidence="4" id="KW-0808">Transferase</keyword>
<evidence type="ECO:0000259" key="7">
    <source>
        <dbReference type="PROSITE" id="PS50112"/>
    </source>
</evidence>
<dbReference type="Gene3D" id="3.30.450.20">
    <property type="entry name" value="PAS domain"/>
    <property type="match status" value="1"/>
</dbReference>